<evidence type="ECO:0000256" key="9">
    <source>
        <dbReference type="ARBA" id="ARBA00022989"/>
    </source>
</evidence>
<dbReference type="InterPro" id="IPR037185">
    <property type="entry name" value="EmrE-like"/>
</dbReference>
<proteinExistence type="inferred from homology"/>
<evidence type="ECO:0000256" key="7">
    <source>
        <dbReference type="ARBA" id="ARBA00022692"/>
    </source>
</evidence>
<protein>
    <submittedName>
        <fullName evidence="14">EamA family transporter</fullName>
    </submittedName>
</protein>
<evidence type="ECO:0000256" key="1">
    <source>
        <dbReference type="ARBA" id="ARBA00004651"/>
    </source>
</evidence>
<evidence type="ECO:0000259" key="13">
    <source>
        <dbReference type="Pfam" id="PF00892"/>
    </source>
</evidence>
<keyword evidence="7 12" id="KW-0812">Transmembrane</keyword>
<evidence type="ECO:0000313" key="15">
    <source>
        <dbReference type="Proteomes" id="UP000031549"/>
    </source>
</evidence>
<dbReference type="SUPFAM" id="SSF103481">
    <property type="entry name" value="Multidrug resistance efflux transporter EmrE"/>
    <property type="match status" value="1"/>
</dbReference>
<dbReference type="RefSeq" id="WP_039752648.1">
    <property type="nucleotide sequence ID" value="NZ_JTCM02000004.1"/>
</dbReference>
<evidence type="ECO:0000256" key="8">
    <source>
        <dbReference type="ARBA" id="ARBA00022985"/>
    </source>
</evidence>
<evidence type="ECO:0000256" key="10">
    <source>
        <dbReference type="ARBA" id="ARBA00023098"/>
    </source>
</evidence>
<dbReference type="AlphaFoldDB" id="A0A846H3N2"/>
<dbReference type="PANTHER" id="PTHR30561:SF9">
    <property type="entry name" value="4-AMINO-4-DEOXY-L-ARABINOSE-PHOSPHOUNDECAPRENOL FLIPPASE SUBUNIT ARNF-RELATED"/>
    <property type="match status" value="1"/>
</dbReference>
<sequence length="119" mass="13270">MNIIAWLILLFVVVLGTVGQLSLKYAFQGSSSAKETSNSVRDLLFSPYFWIWFISYVVVTVLWLIVLRTIPLSQAFPALGLTFALVPLASHRFLRENVVFSQWLGIAVIVAGVILVVQT</sequence>
<feature type="transmembrane region" description="Helical" evidence="12">
    <location>
        <begin position="49"/>
        <end position="67"/>
    </location>
</feature>
<dbReference type="InterPro" id="IPR000620">
    <property type="entry name" value="EamA_dom"/>
</dbReference>
<evidence type="ECO:0000313" key="14">
    <source>
        <dbReference type="EMBL" id="NEU71628.1"/>
    </source>
</evidence>
<evidence type="ECO:0000256" key="6">
    <source>
        <dbReference type="ARBA" id="ARBA00022556"/>
    </source>
</evidence>
<keyword evidence="8" id="KW-0448">Lipopolysaccharide biosynthesis</keyword>
<keyword evidence="9 12" id="KW-1133">Transmembrane helix</keyword>
<keyword evidence="4" id="KW-0444">Lipid biosynthesis</keyword>
<organism evidence="14 15">
    <name type="scientific">Hassallia byssoidea VB512170</name>
    <dbReference type="NCBI Taxonomy" id="1304833"/>
    <lineage>
        <taxon>Bacteria</taxon>
        <taxon>Bacillati</taxon>
        <taxon>Cyanobacteriota</taxon>
        <taxon>Cyanophyceae</taxon>
        <taxon>Nostocales</taxon>
        <taxon>Tolypothrichaceae</taxon>
        <taxon>Hassallia</taxon>
    </lineage>
</organism>
<dbReference type="GO" id="GO:0022857">
    <property type="term" value="F:transmembrane transporter activity"/>
    <property type="evidence" value="ECO:0007669"/>
    <property type="project" value="InterPro"/>
</dbReference>
<dbReference type="GO" id="GO:0009103">
    <property type="term" value="P:lipopolysaccharide biosynthetic process"/>
    <property type="evidence" value="ECO:0007669"/>
    <property type="project" value="UniProtKB-KW"/>
</dbReference>
<evidence type="ECO:0000256" key="4">
    <source>
        <dbReference type="ARBA" id="ARBA00022516"/>
    </source>
</evidence>
<evidence type="ECO:0000256" key="12">
    <source>
        <dbReference type="SAM" id="Phobius"/>
    </source>
</evidence>
<evidence type="ECO:0000256" key="5">
    <source>
        <dbReference type="ARBA" id="ARBA00022519"/>
    </source>
</evidence>
<reference evidence="14 15" key="1">
    <citation type="journal article" date="2015" name="Genome Announc.">
        <title>Draft Genome Sequence of Cyanobacterium Hassallia byssoidea Strain VB512170, Isolated from Monuments in India.</title>
        <authorList>
            <person name="Singh D."/>
            <person name="Chandrababunaidu M.M."/>
            <person name="Panda A."/>
            <person name="Sen D."/>
            <person name="Bhattacharyya S."/>
            <person name="Adhikary S.P."/>
            <person name="Tripathy S."/>
        </authorList>
    </citation>
    <scope>NUCLEOTIDE SEQUENCE [LARGE SCALE GENOMIC DNA]</scope>
    <source>
        <strain evidence="14 15">VB512170</strain>
    </source>
</reference>
<keyword evidence="3" id="KW-1003">Cell membrane</keyword>
<keyword evidence="5" id="KW-0997">Cell inner membrane</keyword>
<keyword evidence="15" id="KW-1185">Reference proteome</keyword>
<keyword evidence="6" id="KW-0441">Lipid A biosynthesis</keyword>
<keyword evidence="11 12" id="KW-0472">Membrane</keyword>
<dbReference type="Gene3D" id="1.10.3730.20">
    <property type="match status" value="1"/>
</dbReference>
<comment type="similarity">
    <text evidence="2">Belongs to the EamA transporter family.</text>
</comment>
<comment type="subcellular location">
    <subcellularLocation>
        <location evidence="1">Cell membrane</location>
        <topology evidence="1">Multi-pass membrane protein</topology>
    </subcellularLocation>
</comment>
<evidence type="ECO:0000256" key="2">
    <source>
        <dbReference type="ARBA" id="ARBA00007362"/>
    </source>
</evidence>
<evidence type="ECO:0000256" key="11">
    <source>
        <dbReference type="ARBA" id="ARBA00023136"/>
    </source>
</evidence>
<name>A0A846H3N2_9CYAN</name>
<evidence type="ECO:0000256" key="3">
    <source>
        <dbReference type="ARBA" id="ARBA00022475"/>
    </source>
</evidence>
<dbReference type="Pfam" id="PF00892">
    <property type="entry name" value="EamA"/>
    <property type="match status" value="1"/>
</dbReference>
<dbReference type="InterPro" id="IPR000390">
    <property type="entry name" value="Small_drug/metabolite_transptr"/>
</dbReference>
<feature type="transmembrane region" description="Helical" evidence="12">
    <location>
        <begin position="100"/>
        <end position="117"/>
    </location>
</feature>
<dbReference type="Proteomes" id="UP000031549">
    <property type="component" value="Unassembled WGS sequence"/>
</dbReference>
<feature type="domain" description="EamA" evidence="13">
    <location>
        <begin position="51"/>
        <end position="117"/>
    </location>
</feature>
<keyword evidence="10" id="KW-0443">Lipid metabolism</keyword>
<dbReference type="PANTHER" id="PTHR30561">
    <property type="entry name" value="SMR FAMILY PROTON-DEPENDENT DRUG EFFLUX TRANSPORTER SUGE"/>
    <property type="match status" value="1"/>
</dbReference>
<dbReference type="GO" id="GO:0005886">
    <property type="term" value="C:plasma membrane"/>
    <property type="evidence" value="ECO:0007669"/>
    <property type="project" value="UniProtKB-SubCell"/>
</dbReference>
<comment type="caution">
    <text evidence="14">The sequence shown here is derived from an EMBL/GenBank/DDBJ whole genome shotgun (WGS) entry which is preliminary data.</text>
</comment>
<dbReference type="EMBL" id="JTCM02000004">
    <property type="protein sequence ID" value="NEU71628.1"/>
    <property type="molecule type" value="Genomic_DNA"/>
</dbReference>
<gene>
    <name evidence="14" type="ORF">PI95_003265</name>
</gene>
<accession>A0A846H3N2</accession>